<comment type="caution">
    <text evidence="1">The sequence shown here is derived from an EMBL/GenBank/DDBJ whole genome shotgun (WGS) entry which is preliminary data.</text>
</comment>
<accession>A0A9D2JTX4</accession>
<reference evidence="1" key="1">
    <citation type="journal article" date="2021" name="PeerJ">
        <title>Extensive microbial diversity within the chicken gut microbiome revealed by metagenomics and culture.</title>
        <authorList>
            <person name="Gilroy R."/>
            <person name="Ravi A."/>
            <person name="Getino M."/>
            <person name="Pursley I."/>
            <person name="Horton D.L."/>
            <person name="Alikhan N.F."/>
            <person name="Baker D."/>
            <person name="Gharbi K."/>
            <person name="Hall N."/>
            <person name="Watson M."/>
            <person name="Adriaenssens E.M."/>
            <person name="Foster-Nyarko E."/>
            <person name="Jarju S."/>
            <person name="Secka A."/>
            <person name="Antonio M."/>
            <person name="Oren A."/>
            <person name="Chaudhuri R.R."/>
            <person name="La Ragione R."/>
            <person name="Hildebrand F."/>
            <person name="Pallen M.J."/>
        </authorList>
    </citation>
    <scope>NUCLEOTIDE SEQUENCE</scope>
    <source>
        <strain evidence="1">1068</strain>
    </source>
</reference>
<dbReference type="EMBL" id="DXBG01000262">
    <property type="protein sequence ID" value="HIZ66442.1"/>
    <property type="molecule type" value="Genomic_DNA"/>
</dbReference>
<organism evidence="1 2">
    <name type="scientific">Candidatus Blautia pullicola</name>
    <dbReference type="NCBI Taxonomy" id="2838498"/>
    <lineage>
        <taxon>Bacteria</taxon>
        <taxon>Bacillati</taxon>
        <taxon>Bacillota</taxon>
        <taxon>Clostridia</taxon>
        <taxon>Lachnospirales</taxon>
        <taxon>Lachnospiraceae</taxon>
        <taxon>Blautia</taxon>
    </lineage>
</organism>
<sequence>MKLKGIIVDADFCIKVGASPKYRYLERVLTGLADKVYIHKIVYDEIMIPACAKEQIDFLRRKGIIEILDENILNPIEQVVYQGVYQSLAKVMINPKRPRKNQGEICSLAIAKTKSIPYFATDEMDLQPIVNRILNTGMDDIFCIRIEDVIRKIKSGELEGFKRKEAKVLWRLAGKSTNLFDKCIWPAE</sequence>
<evidence type="ECO:0000313" key="2">
    <source>
        <dbReference type="Proteomes" id="UP000824056"/>
    </source>
</evidence>
<evidence type="ECO:0000313" key="1">
    <source>
        <dbReference type="EMBL" id="HIZ66442.1"/>
    </source>
</evidence>
<protein>
    <recommendedName>
        <fullName evidence="3">PIN domain-containing protein</fullName>
    </recommendedName>
</protein>
<gene>
    <name evidence="1" type="ORF">H9809_11200</name>
</gene>
<reference evidence="1" key="2">
    <citation type="submission" date="2021-04" db="EMBL/GenBank/DDBJ databases">
        <authorList>
            <person name="Gilroy R."/>
        </authorList>
    </citation>
    <scope>NUCLEOTIDE SEQUENCE</scope>
    <source>
        <strain evidence="1">1068</strain>
    </source>
</reference>
<dbReference type="Proteomes" id="UP000824056">
    <property type="component" value="Unassembled WGS sequence"/>
</dbReference>
<proteinExistence type="predicted"/>
<dbReference type="AlphaFoldDB" id="A0A9D2JTX4"/>
<name>A0A9D2JTX4_9FIRM</name>
<evidence type="ECO:0008006" key="3">
    <source>
        <dbReference type="Google" id="ProtNLM"/>
    </source>
</evidence>